<proteinExistence type="predicted"/>
<gene>
    <name evidence="1" type="ORF">WKW80_05190</name>
</gene>
<name>A0ABU8VUS3_9BURK</name>
<organism evidence="1 2">
    <name type="scientific">Variovorax humicola</name>
    <dbReference type="NCBI Taxonomy" id="1769758"/>
    <lineage>
        <taxon>Bacteria</taxon>
        <taxon>Pseudomonadati</taxon>
        <taxon>Pseudomonadota</taxon>
        <taxon>Betaproteobacteria</taxon>
        <taxon>Burkholderiales</taxon>
        <taxon>Comamonadaceae</taxon>
        <taxon>Variovorax</taxon>
    </lineage>
</organism>
<keyword evidence="2" id="KW-1185">Reference proteome</keyword>
<evidence type="ECO:0000313" key="2">
    <source>
        <dbReference type="Proteomes" id="UP001363010"/>
    </source>
</evidence>
<dbReference type="RefSeq" id="WP_340362482.1">
    <property type="nucleotide sequence ID" value="NZ_JBBKZV010000002.1"/>
</dbReference>
<evidence type="ECO:0000313" key="1">
    <source>
        <dbReference type="EMBL" id="MEJ8821432.1"/>
    </source>
</evidence>
<dbReference type="Proteomes" id="UP001363010">
    <property type="component" value="Unassembled WGS sequence"/>
</dbReference>
<reference evidence="1 2" key="1">
    <citation type="submission" date="2024-03" db="EMBL/GenBank/DDBJ databases">
        <title>Novel species of the genus Variovorax.</title>
        <authorList>
            <person name="Liu Q."/>
            <person name="Xin Y.-H."/>
        </authorList>
    </citation>
    <scope>NUCLEOTIDE SEQUENCE [LARGE SCALE GENOMIC DNA]</scope>
    <source>
        <strain evidence="1 2">KACC 18501</strain>
    </source>
</reference>
<comment type="caution">
    <text evidence="1">The sequence shown here is derived from an EMBL/GenBank/DDBJ whole genome shotgun (WGS) entry which is preliminary data.</text>
</comment>
<sequence>MHSSIPSTHPATIVLVLEYLRAPGTRYSGPRDIPKMPNGTPFDDRLATLQDFCDEVEFSMTCDERLAIRSAEDAYTAAYAGVNSAMPKLERVGLAFERAIERAGHVRAIAAQSGARRALD</sequence>
<accession>A0ABU8VUS3</accession>
<dbReference type="EMBL" id="JBBKZV010000002">
    <property type="protein sequence ID" value="MEJ8821432.1"/>
    <property type="molecule type" value="Genomic_DNA"/>
</dbReference>
<protein>
    <submittedName>
        <fullName evidence="1">Uncharacterized protein</fullName>
    </submittedName>
</protein>